<dbReference type="PANTHER" id="PTHR35011:SF2">
    <property type="entry name" value="2,3-DIKETO-L-GULONATE TRAP TRANSPORTER SMALL PERMEASE PROTEIN YIAM"/>
    <property type="match status" value="1"/>
</dbReference>
<comment type="caution">
    <text evidence="11">The sequence shown here is derived from an EMBL/GenBank/DDBJ whole genome shotgun (WGS) entry which is preliminary data.</text>
</comment>
<feature type="transmembrane region" description="Helical" evidence="9">
    <location>
        <begin position="128"/>
        <end position="146"/>
    </location>
</feature>
<dbReference type="Proteomes" id="UP001310386">
    <property type="component" value="Unassembled WGS sequence"/>
</dbReference>
<organism evidence="11 12">
    <name type="scientific">Ferviditalea candida</name>
    <dbReference type="NCBI Taxonomy" id="3108399"/>
    <lineage>
        <taxon>Bacteria</taxon>
        <taxon>Bacillati</taxon>
        <taxon>Bacillota</taxon>
        <taxon>Bacilli</taxon>
        <taxon>Bacillales</taxon>
        <taxon>Paenibacillaceae</taxon>
        <taxon>Ferviditalea</taxon>
    </lineage>
</organism>
<keyword evidence="6 9" id="KW-1133">Transmembrane helix</keyword>
<evidence type="ECO:0000259" key="10">
    <source>
        <dbReference type="Pfam" id="PF04290"/>
    </source>
</evidence>
<sequence length="172" mass="19757">MLEAFARKINRVVEFLLFIFLSVMTIVVALQVLFRYVINEPLFWTEELARYLMIYIVYMGASVGVRWGSHVGFTFFVGRISPALAKWLAIIANLGLLAFTLNFIYYGLQIALQNYDQLSGAMEIPMTYLFMVLPISGVLIIIQLLPHLERQFKELKELRNSVKSKRTRGGTP</sequence>
<reference evidence="11" key="1">
    <citation type="submission" date="2023-12" db="EMBL/GenBank/DDBJ databases">
        <title>Fervidustalea candida gen. nov., sp. nov., a novel member of the family Paenibacillaceae isolated from a geothermal area.</title>
        <authorList>
            <person name="Li W.-J."/>
            <person name="Jiao J.-Y."/>
            <person name="Chen Y."/>
        </authorList>
    </citation>
    <scope>NUCLEOTIDE SEQUENCE</scope>
    <source>
        <strain evidence="11">SYSU GA230002</strain>
    </source>
</reference>
<dbReference type="InterPro" id="IPR007387">
    <property type="entry name" value="TRAP_DctQ"/>
</dbReference>
<comment type="similarity">
    <text evidence="8">Belongs to the TRAP transporter small permease family.</text>
</comment>
<keyword evidence="12" id="KW-1185">Reference proteome</keyword>
<evidence type="ECO:0000256" key="8">
    <source>
        <dbReference type="ARBA" id="ARBA00038436"/>
    </source>
</evidence>
<evidence type="ECO:0000256" key="3">
    <source>
        <dbReference type="ARBA" id="ARBA00022475"/>
    </source>
</evidence>
<evidence type="ECO:0000256" key="2">
    <source>
        <dbReference type="ARBA" id="ARBA00022448"/>
    </source>
</evidence>
<dbReference type="EMBL" id="JAYJLD010000010">
    <property type="protein sequence ID" value="MEB3101837.1"/>
    <property type="molecule type" value="Genomic_DNA"/>
</dbReference>
<dbReference type="Pfam" id="PF04290">
    <property type="entry name" value="DctQ"/>
    <property type="match status" value="1"/>
</dbReference>
<gene>
    <name evidence="11" type="ORF">VF724_09185</name>
</gene>
<keyword evidence="7 9" id="KW-0472">Membrane</keyword>
<name>A0ABU5ZIY1_9BACL</name>
<proteinExistence type="inferred from homology"/>
<evidence type="ECO:0000313" key="12">
    <source>
        <dbReference type="Proteomes" id="UP001310386"/>
    </source>
</evidence>
<protein>
    <submittedName>
        <fullName evidence="11">TRAP transporter small permease</fullName>
    </submittedName>
</protein>
<keyword evidence="2" id="KW-0813">Transport</keyword>
<evidence type="ECO:0000256" key="7">
    <source>
        <dbReference type="ARBA" id="ARBA00023136"/>
    </source>
</evidence>
<keyword evidence="3" id="KW-1003">Cell membrane</keyword>
<evidence type="ECO:0000256" key="1">
    <source>
        <dbReference type="ARBA" id="ARBA00004429"/>
    </source>
</evidence>
<accession>A0ABU5ZIY1</accession>
<feature type="domain" description="Tripartite ATP-independent periplasmic transporters DctQ component" evidence="10">
    <location>
        <begin position="24"/>
        <end position="152"/>
    </location>
</feature>
<keyword evidence="4" id="KW-0997">Cell inner membrane</keyword>
<keyword evidence="5 9" id="KW-0812">Transmembrane</keyword>
<feature type="transmembrane region" description="Helical" evidence="9">
    <location>
        <begin position="12"/>
        <end position="36"/>
    </location>
</feature>
<evidence type="ECO:0000256" key="5">
    <source>
        <dbReference type="ARBA" id="ARBA00022692"/>
    </source>
</evidence>
<evidence type="ECO:0000256" key="6">
    <source>
        <dbReference type="ARBA" id="ARBA00022989"/>
    </source>
</evidence>
<evidence type="ECO:0000313" key="11">
    <source>
        <dbReference type="EMBL" id="MEB3101837.1"/>
    </source>
</evidence>
<comment type="subcellular location">
    <subcellularLocation>
        <location evidence="1">Cell inner membrane</location>
        <topology evidence="1">Multi-pass membrane protein</topology>
    </subcellularLocation>
</comment>
<dbReference type="PANTHER" id="PTHR35011">
    <property type="entry name" value="2,3-DIKETO-L-GULONATE TRAP TRANSPORTER SMALL PERMEASE PROTEIN YIAM"/>
    <property type="match status" value="1"/>
</dbReference>
<feature type="transmembrane region" description="Helical" evidence="9">
    <location>
        <begin position="48"/>
        <end position="67"/>
    </location>
</feature>
<evidence type="ECO:0000256" key="4">
    <source>
        <dbReference type="ARBA" id="ARBA00022519"/>
    </source>
</evidence>
<feature type="transmembrane region" description="Helical" evidence="9">
    <location>
        <begin position="87"/>
        <end position="108"/>
    </location>
</feature>
<dbReference type="RefSeq" id="WP_371753955.1">
    <property type="nucleotide sequence ID" value="NZ_JAYJLD010000010.1"/>
</dbReference>
<evidence type="ECO:0000256" key="9">
    <source>
        <dbReference type="SAM" id="Phobius"/>
    </source>
</evidence>
<dbReference type="InterPro" id="IPR055348">
    <property type="entry name" value="DctQ"/>
</dbReference>